<dbReference type="EMBL" id="CAFBQW010000044">
    <property type="protein sequence ID" value="CAB5064490.1"/>
    <property type="molecule type" value="Genomic_DNA"/>
</dbReference>
<gene>
    <name evidence="2" type="ORF">UFOPK2582_00547</name>
    <name evidence="3" type="ORF">UFOPK3046_01141</name>
    <name evidence="4" type="ORF">UFOPK3914_01190</name>
    <name evidence="5" type="ORF">UFOPK4173_00438</name>
    <name evidence="6" type="ORF">UFOPK4354_00568</name>
</gene>
<accession>A0A6J6YRD4</accession>
<feature type="region of interest" description="Disordered" evidence="1">
    <location>
        <begin position="88"/>
        <end position="129"/>
    </location>
</feature>
<evidence type="ECO:0000313" key="6">
    <source>
        <dbReference type="EMBL" id="CAB5064490.1"/>
    </source>
</evidence>
<evidence type="ECO:0000313" key="3">
    <source>
        <dbReference type="EMBL" id="CAB4810794.1"/>
    </source>
</evidence>
<proteinExistence type="predicted"/>
<dbReference type="EMBL" id="CAFBOG010000107">
    <property type="protein sequence ID" value="CAB4984141.1"/>
    <property type="molecule type" value="Genomic_DNA"/>
</dbReference>
<dbReference type="EMBL" id="CAFAAQ010000100">
    <property type="protein sequence ID" value="CAB4810794.1"/>
    <property type="molecule type" value="Genomic_DNA"/>
</dbReference>
<evidence type="ECO:0000313" key="5">
    <source>
        <dbReference type="EMBL" id="CAB5029048.1"/>
    </source>
</evidence>
<evidence type="ECO:0000256" key="1">
    <source>
        <dbReference type="SAM" id="MobiDB-lite"/>
    </source>
</evidence>
<sequence length="182" mass="21017">MLQNLWEWLLSRVFGEGMASGVAVRGTEFLGKEISQAVHREDQEVTRVRLRAGESYTVVARPPATRRERKLAKSERSLNRKFEALNRPTKSQLRSARKLSRAQRRIGPATPVSKRGRKRAQKEAALGRRFDQKMRPSKQQLKVARELTATTNQLDASRAVSLQLARRKNRIRRRRTKVTVYD</sequence>
<evidence type="ECO:0000313" key="2">
    <source>
        <dbReference type="EMBL" id="CAB4693368.1"/>
    </source>
</evidence>
<dbReference type="AlphaFoldDB" id="A0A6J6YRD4"/>
<protein>
    <submittedName>
        <fullName evidence="3">Unannotated protein</fullName>
    </submittedName>
</protein>
<dbReference type="EMBL" id="CAEZXS010000046">
    <property type="protein sequence ID" value="CAB4693368.1"/>
    <property type="molecule type" value="Genomic_DNA"/>
</dbReference>
<organism evidence="3">
    <name type="scientific">freshwater metagenome</name>
    <dbReference type="NCBI Taxonomy" id="449393"/>
    <lineage>
        <taxon>unclassified sequences</taxon>
        <taxon>metagenomes</taxon>
        <taxon>ecological metagenomes</taxon>
    </lineage>
</organism>
<feature type="compositionally biased region" description="Basic residues" evidence="1">
    <location>
        <begin position="95"/>
        <end position="104"/>
    </location>
</feature>
<evidence type="ECO:0000313" key="4">
    <source>
        <dbReference type="EMBL" id="CAB4984141.1"/>
    </source>
</evidence>
<name>A0A6J6YRD4_9ZZZZ</name>
<reference evidence="3" key="1">
    <citation type="submission" date="2020-05" db="EMBL/GenBank/DDBJ databases">
        <authorList>
            <person name="Chiriac C."/>
            <person name="Salcher M."/>
            <person name="Ghai R."/>
            <person name="Kavagutti S V."/>
        </authorList>
    </citation>
    <scope>NUCLEOTIDE SEQUENCE</scope>
</reference>
<dbReference type="EMBL" id="CAFBPW010000031">
    <property type="protein sequence ID" value="CAB5029048.1"/>
    <property type="molecule type" value="Genomic_DNA"/>
</dbReference>